<protein>
    <submittedName>
        <fullName evidence="2">Uncharacterized protein</fullName>
    </submittedName>
</protein>
<evidence type="ECO:0000313" key="3">
    <source>
        <dbReference type="Proteomes" id="UP000248423"/>
    </source>
</evidence>
<feature type="region of interest" description="Disordered" evidence="1">
    <location>
        <begin position="1"/>
        <end position="21"/>
    </location>
</feature>
<name>A0A319EFP6_ASPSB</name>
<dbReference type="AlphaFoldDB" id="A0A319EFP6"/>
<keyword evidence="3" id="KW-1185">Reference proteome</keyword>
<gene>
    <name evidence="2" type="ORF">BO78DRAFT_395736</name>
</gene>
<dbReference type="VEuPathDB" id="FungiDB:BO78DRAFT_395736"/>
<sequence length="237" mass="26613">MPRGANTDTPDGSDHMEQMSDHPSVAECMRRLFELHLSLCQNCRDVPSGAIKTNRMIKASQALAVIIHSLYIHNHNPSSGQSNPSRDSATALAIISCYIHLLRVYIDFVEALQQHSHAESPQFVVRGPHLLMPPSNSELDLVLKAQLLAHLLDRVSRYVRMYLSLYVSDGEQRQGGGTEMNSGDRGGYIQITEPVELLLVTLEEQEQRLRQDLDLLGRETFQMGQSVGDHRTQVTRM</sequence>
<organism evidence="2 3">
    <name type="scientific">Aspergillus sclerotiicarbonarius (strain CBS 121057 / IBT 28362)</name>
    <dbReference type="NCBI Taxonomy" id="1448318"/>
    <lineage>
        <taxon>Eukaryota</taxon>
        <taxon>Fungi</taxon>
        <taxon>Dikarya</taxon>
        <taxon>Ascomycota</taxon>
        <taxon>Pezizomycotina</taxon>
        <taxon>Eurotiomycetes</taxon>
        <taxon>Eurotiomycetidae</taxon>
        <taxon>Eurotiales</taxon>
        <taxon>Aspergillaceae</taxon>
        <taxon>Aspergillus</taxon>
        <taxon>Aspergillus subgen. Circumdati</taxon>
    </lineage>
</organism>
<reference evidence="2 3" key="1">
    <citation type="submission" date="2018-02" db="EMBL/GenBank/DDBJ databases">
        <title>The genomes of Aspergillus section Nigri reveals drivers in fungal speciation.</title>
        <authorList>
            <consortium name="DOE Joint Genome Institute"/>
            <person name="Vesth T.C."/>
            <person name="Nybo J."/>
            <person name="Theobald S."/>
            <person name="Brandl J."/>
            <person name="Frisvad J.C."/>
            <person name="Nielsen K.F."/>
            <person name="Lyhne E.K."/>
            <person name="Kogle M.E."/>
            <person name="Kuo A."/>
            <person name="Riley R."/>
            <person name="Clum A."/>
            <person name="Nolan M."/>
            <person name="Lipzen A."/>
            <person name="Salamov A."/>
            <person name="Henrissat B."/>
            <person name="Wiebenga A."/>
            <person name="De vries R.P."/>
            <person name="Grigoriev I.V."/>
            <person name="Mortensen U.H."/>
            <person name="Andersen M.R."/>
            <person name="Baker S.E."/>
        </authorList>
    </citation>
    <scope>NUCLEOTIDE SEQUENCE [LARGE SCALE GENOMIC DNA]</scope>
    <source>
        <strain evidence="2 3">CBS 121057</strain>
    </source>
</reference>
<proteinExistence type="predicted"/>
<accession>A0A319EFP6</accession>
<feature type="non-terminal residue" evidence="2">
    <location>
        <position position="237"/>
    </location>
</feature>
<evidence type="ECO:0000256" key="1">
    <source>
        <dbReference type="SAM" id="MobiDB-lite"/>
    </source>
</evidence>
<dbReference type="Proteomes" id="UP000248423">
    <property type="component" value="Unassembled WGS sequence"/>
</dbReference>
<dbReference type="OrthoDB" id="10674124at2759"/>
<evidence type="ECO:0000313" key="2">
    <source>
        <dbReference type="EMBL" id="PYI08370.1"/>
    </source>
</evidence>
<feature type="compositionally biased region" description="Polar residues" evidence="1">
    <location>
        <begin position="1"/>
        <end position="10"/>
    </location>
</feature>
<dbReference type="EMBL" id="KZ826335">
    <property type="protein sequence ID" value="PYI08370.1"/>
    <property type="molecule type" value="Genomic_DNA"/>
</dbReference>